<keyword evidence="2" id="KW-1185">Reference proteome</keyword>
<organism evidence="1 2">
    <name type="scientific">Tetrahymena thermophila (strain SB210)</name>
    <dbReference type="NCBI Taxonomy" id="312017"/>
    <lineage>
        <taxon>Eukaryota</taxon>
        <taxon>Sar</taxon>
        <taxon>Alveolata</taxon>
        <taxon>Ciliophora</taxon>
        <taxon>Intramacronucleata</taxon>
        <taxon>Oligohymenophorea</taxon>
        <taxon>Hymenostomatida</taxon>
        <taxon>Tetrahymenina</taxon>
        <taxon>Tetrahymenidae</taxon>
        <taxon>Tetrahymena</taxon>
    </lineage>
</organism>
<dbReference type="Proteomes" id="UP000009168">
    <property type="component" value="Unassembled WGS sequence"/>
</dbReference>
<dbReference type="AlphaFoldDB" id="Q22U41"/>
<dbReference type="InParanoid" id="Q22U41"/>
<dbReference type="RefSeq" id="XP_001009091.1">
    <property type="nucleotide sequence ID" value="XM_001009091.1"/>
</dbReference>
<dbReference type="PANTHER" id="PTHR38566">
    <property type="entry name" value="RNA_LIG_T4_1 DOMAIN-CONTAINING PROTEIN"/>
    <property type="match status" value="1"/>
</dbReference>
<proteinExistence type="predicted"/>
<name>Q22U41_TETTS</name>
<gene>
    <name evidence="1" type="ORF">TTHERM_00263420</name>
</gene>
<evidence type="ECO:0000313" key="2">
    <source>
        <dbReference type="Proteomes" id="UP000009168"/>
    </source>
</evidence>
<reference evidence="2" key="1">
    <citation type="journal article" date="2006" name="PLoS Biol.">
        <title>Macronuclear genome sequence of the ciliate Tetrahymena thermophila, a model eukaryote.</title>
        <authorList>
            <person name="Eisen J.A."/>
            <person name="Coyne R.S."/>
            <person name="Wu M."/>
            <person name="Wu D."/>
            <person name="Thiagarajan M."/>
            <person name="Wortman J.R."/>
            <person name="Badger J.H."/>
            <person name="Ren Q."/>
            <person name="Amedeo P."/>
            <person name="Jones K.M."/>
            <person name="Tallon L.J."/>
            <person name="Delcher A.L."/>
            <person name="Salzberg S.L."/>
            <person name="Silva J.C."/>
            <person name="Haas B.J."/>
            <person name="Majoros W.H."/>
            <person name="Farzad M."/>
            <person name="Carlton J.M."/>
            <person name="Smith R.K. Jr."/>
            <person name="Garg J."/>
            <person name="Pearlman R.E."/>
            <person name="Karrer K.M."/>
            <person name="Sun L."/>
            <person name="Manning G."/>
            <person name="Elde N.C."/>
            <person name="Turkewitz A.P."/>
            <person name="Asai D.J."/>
            <person name="Wilkes D.E."/>
            <person name="Wang Y."/>
            <person name="Cai H."/>
            <person name="Collins K."/>
            <person name="Stewart B.A."/>
            <person name="Lee S.R."/>
            <person name="Wilamowska K."/>
            <person name="Weinberg Z."/>
            <person name="Ruzzo W.L."/>
            <person name="Wloga D."/>
            <person name="Gaertig J."/>
            <person name="Frankel J."/>
            <person name="Tsao C.-C."/>
            <person name="Gorovsky M.A."/>
            <person name="Keeling P.J."/>
            <person name="Waller R.F."/>
            <person name="Patron N.J."/>
            <person name="Cherry J.M."/>
            <person name="Stover N.A."/>
            <person name="Krieger C.J."/>
            <person name="del Toro C."/>
            <person name="Ryder H.F."/>
            <person name="Williamson S.C."/>
            <person name="Barbeau R.A."/>
            <person name="Hamilton E.P."/>
            <person name="Orias E."/>
        </authorList>
    </citation>
    <scope>NUCLEOTIDE SEQUENCE [LARGE SCALE GENOMIC DNA]</scope>
    <source>
        <strain evidence="2">SB210</strain>
    </source>
</reference>
<dbReference type="HOGENOM" id="CLU_624870_0_0_1"/>
<evidence type="ECO:0000313" key="1">
    <source>
        <dbReference type="EMBL" id="EAR88846.1"/>
    </source>
</evidence>
<dbReference type="GeneID" id="7831999"/>
<accession>Q22U41</accession>
<dbReference type="KEGG" id="tet:TTHERM_00263420"/>
<dbReference type="PANTHER" id="PTHR38566:SF1">
    <property type="entry name" value="CHROMOSOME UNDETERMINED SCAFFOLD_18, WHOLE GENOME SHOTGUN SEQUENCE"/>
    <property type="match status" value="1"/>
</dbReference>
<dbReference type="OMA" id="WFEYLDS"/>
<dbReference type="EMBL" id="GG662830">
    <property type="protein sequence ID" value="EAR88846.1"/>
    <property type="molecule type" value="Genomic_DNA"/>
</dbReference>
<sequence>MEKITQKEQSEVYKTENSVQIIEKIAVQDKDIQVNEYSFNNMKVKDYYMQDAEEDVENEKFFSSEEFHDNMTRGLSVIEDAENNTKIFQRRGHRKFDDLGKEKIKLWLSKLVDQNFINKKFKETAENVEKEITENDKKLILKNHPVNFEYYSTIFIYRTFKDDGACSQISFCKNAQAWVVCTKNESLIFKQKSDALKADKRYKYIITMGLLWFEYLDSLDNQLREEVCQYFSDKTLLSELCGGMCKYYVKYDSNPVLISFSIVKNQPGDICISPEEAEAIFKKFKLRYRQIQKTVECDNYRDFYKLYKQIYIEVNNYSFLEKGEGEVLYICGRPRLSPEQIKVIKMVKLKTIEYKILKEGEQFVSKLNYVNNEISQSIIKDFIHILQNLPKFKGLKLSKVYLPATIRLMKNQKIDINPENIKNFIIKQFGEQKLKTLQS</sequence>
<protein>
    <submittedName>
        <fullName evidence="1">Uncharacterized protein</fullName>
    </submittedName>
</protein>